<proteinExistence type="predicted"/>
<evidence type="ECO:0000256" key="1">
    <source>
        <dbReference type="ARBA" id="ARBA00023015"/>
    </source>
</evidence>
<dbReference type="InterPro" id="IPR011990">
    <property type="entry name" value="TPR-like_helical_dom_sf"/>
</dbReference>
<sequence length="293" mass="31451">MSVPQAISVPQVNILGPVLIIGAGSAVDRPLERAVLVRLTLAGGAPVPDRRLAADLWGDGELNRPIERLRVLVSRLRSALGPHRGAVQRTQAGYRTTLPVGDLRAAETAAERMYAARRAGQPAVVRAAADAALRLWRGPALADLLWAPFAAAEADRLAQWRLELAVAGLEAALCLGSGSELLREFGILAGEHPLHEPLARLHAAALYRAGSQLDALDRLRALRRGLTEQFGVEPAPETGELELRILRHDPTLRSPDEKASRAVVPIIRLGRGHPGRASVRQRGLRPPVGTAVR</sequence>
<dbReference type="SUPFAM" id="SSF48452">
    <property type="entry name" value="TPR-like"/>
    <property type="match status" value="1"/>
</dbReference>
<organism evidence="5 6">
    <name type="scientific">Nocardia arthritidis</name>
    <dbReference type="NCBI Taxonomy" id="228602"/>
    <lineage>
        <taxon>Bacteria</taxon>
        <taxon>Bacillati</taxon>
        <taxon>Actinomycetota</taxon>
        <taxon>Actinomycetes</taxon>
        <taxon>Mycobacteriales</taxon>
        <taxon>Nocardiaceae</taxon>
        <taxon>Nocardia</taxon>
    </lineage>
</organism>
<dbReference type="AlphaFoldDB" id="A0A6G9YIP4"/>
<dbReference type="GO" id="GO:0006355">
    <property type="term" value="P:regulation of DNA-templated transcription"/>
    <property type="evidence" value="ECO:0007669"/>
    <property type="project" value="InterPro"/>
</dbReference>
<dbReference type="Pfam" id="PF03704">
    <property type="entry name" value="BTAD"/>
    <property type="match status" value="1"/>
</dbReference>
<evidence type="ECO:0000256" key="2">
    <source>
        <dbReference type="ARBA" id="ARBA00023163"/>
    </source>
</evidence>
<evidence type="ECO:0000256" key="3">
    <source>
        <dbReference type="SAM" id="MobiDB-lite"/>
    </source>
</evidence>
<dbReference type="PANTHER" id="PTHR35807">
    <property type="entry name" value="TRANSCRIPTIONAL REGULATOR REDD-RELATED"/>
    <property type="match status" value="1"/>
</dbReference>
<dbReference type="PANTHER" id="PTHR35807:SF1">
    <property type="entry name" value="TRANSCRIPTIONAL REGULATOR REDD"/>
    <property type="match status" value="1"/>
</dbReference>
<evidence type="ECO:0000259" key="4">
    <source>
        <dbReference type="SMART" id="SM01043"/>
    </source>
</evidence>
<accession>A0A6G9YIP4</accession>
<protein>
    <recommendedName>
        <fullName evidence="4">Bacterial transcriptional activator domain-containing protein</fullName>
    </recommendedName>
</protein>
<feature type="region of interest" description="Disordered" evidence="3">
    <location>
        <begin position="274"/>
        <end position="293"/>
    </location>
</feature>
<dbReference type="KEGG" id="nah:F5544_25255"/>
<reference evidence="5 6" key="1">
    <citation type="journal article" date="2019" name="ACS Chem. Biol.">
        <title>Identification and Mobilization of a Cryptic Antibiotic Biosynthesis Gene Locus from a Human-Pathogenic Nocardia Isolate.</title>
        <authorList>
            <person name="Herisse M."/>
            <person name="Ishida K."/>
            <person name="Porter J.L."/>
            <person name="Howden B."/>
            <person name="Hertweck C."/>
            <person name="Stinear T.P."/>
            <person name="Pidot S.J."/>
        </authorList>
    </citation>
    <scope>NUCLEOTIDE SEQUENCE [LARGE SCALE GENOMIC DNA]</scope>
    <source>
        <strain evidence="5 6">AUSMDU00012717</strain>
    </source>
</reference>
<keyword evidence="2" id="KW-0804">Transcription</keyword>
<dbReference type="CDD" id="cd15831">
    <property type="entry name" value="BTAD"/>
    <property type="match status" value="1"/>
</dbReference>
<evidence type="ECO:0000313" key="6">
    <source>
        <dbReference type="Proteomes" id="UP000503540"/>
    </source>
</evidence>
<feature type="domain" description="Bacterial transcriptional activator" evidence="4">
    <location>
        <begin position="101"/>
        <end position="246"/>
    </location>
</feature>
<dbReference type="InterPro" id="IPR016032">
    <property type="entry name" value="Sig_transdc_resp-reg_C-effctor"/>
</dbReference>
<dbReference type="SMART" id="SM01043">
    <property type="entry name" value="BTAD"/>
    <property type="match status" value="1"/>
</dbReference>
<dbReference type="Gene3D" id="1.10.10.10">
    <property type="entry name" value="Winged helix-like DNA-binding domain superfamily/Winged helix DNA-binding domain"/>
    <property type="match status" value="1"/>
</dbReference>
<dbReference type="Gene3D" id="1.25.40.10">
    <property type="entry name" value="Tetratricopeptide repeat domain"/>
    <property type="match status" value="1"/>
</dbReference>
<dbReference type="EMBL" id="CP046172">
    <property type="protein sequence ID" value="QIS12906.1"/>
    <property type="molecule type" value="Genomic_DNA"/>
</dbReference>
<dbReference type="GO" id="GO:0003677">
    <property type="term" value="F:DNA binding"/>
    <property type="evidence" value="ECO:0007669"/>
    <property type="project" value="InterPro"/>
</dbReference>
<dbReference type="SUPFAM" id="SSF46894">
    <property type="entry name" value="C-terminal effector domain of the bipartite response regulators"/>
    <property type="match status" value="1"/>
</dbReference>
<name>A0A6G9YIP4_9NOCA</name>
<keyword evidence="1" id="KW-0805">Transcription regulation</keyword>
<keyword evidence="6" id="KW-1185">Reference proteome</keyword>
<dbReference type="InterPro" id="IPR036388">
    <property type="entry name" value="WH-like_DNA-bd_sf"/>
</dbReference>
<dbReference type="InterPro" id="IPR051677">
    <property type="entry name" value="AfsR-DnrI-RedD_regulator"/>
</dbReference>
<gene>
    <name evidence="5" type="ORF">F5544_25255</name>
</gene>
<dbReference type="Proteomes" id="UP000503540">
    <property type="component" value="Chromosome"/>
</dbReference>
<evidence type="ECO:0000313" key="5">
    <source>
        <dbReference type="EMBL" id="QIS12906.1"/>
    </source>
</evidence>
<dbReference type="InterPro" id="IPR005158">
    <property type="entry name" value="BTAD"/>
</dbReference>